<dbReference type="AlphaFoldDB" id="A0A8H7JB77"/>
<evidence type="ECO:0000259" key="1">
    <source>
        <dbReference type="Pfam" id="PF12937"/>
    </source>
</evidence>
<dbReference type="OrthoDB" id="3794824at2759"/>
<protein>
    <recommendedName>
        <fullName evidence="1">F-box domain-containing protein</fullName>
    </recommendedName>
</protein>
<comment type="caution">
    <text evidence="2">The sequence shown here is derived from an EMBL/GenBank/DDBJ whole genome shotgun (WGS) entry which is preliminary data.</text>
</comment>
<dbReference type="SUPFAM" id="SSF81383">
    <property type="entry name" value="F-box domain"/>
    <property type="match status" value="1"/>
</dbReference>
<reference evidence="2" key="1">
    <citation type="submission" date="2018-12" db="EMBL/GenBank/DDBJ databases">
        <authorList>
            <person name="Syme R.A."/>
            <person name="Farfan-Caceres L."/>
            <person name="Lichtenzveig J."/>
        </authorList>
    </citation>
    <scope>NUCLEOTIDE SEQUENCE</scope>
    <source>
        <strain evidence="2">Al4</strain>
    </source>
</reference>
<reference evidence="2" key="2">
    <citation type="submission" date="2020-09" db="EMBL/GenBank/DDBJ databases">
        <title>Reference genome assembly for Australian Ascochyta lentis isolate Al4.</title>
        <authorList>
            <person name="Lee R.C."/>
            <person name="Farfan-Caceres L.M."/>
            <person name="Debler J.W."/>
            <person name="Williams A.H."/>
            <person name="Henares B.M."/>
        </authorList>
    </citation>
    <scope>NUCLEOTIDE SEQUENCE</scope>
    <source>
        <strain evidence="2">Al4</strain>
    </source>
</reference>
<accession>A0A8H7JB77</accession>
<proteinExistence type="predicted"/>
<name>A0A8H7JB77_9PLEO</name>
<gene>
    <name evidence="2" type="ORF">EKO04_000160</name>
</gene>
<evidence type="ECO:0000313" key="3">
    <source>
        <dbReference type="Proteomes" id="UP000651452"/>
    </source>
</evidence>
<dbReference type="SUPFAM" id="SSF52047">
    <property type="entry name" value="RNI-like"/>
    <property type="match status" value="1"/>
</dbReference>
<dbReference type="Pfam" id="PF12937">
    <property type="entry name" value="F-box-like"/>
    <property type="match status" value="1"/>
</dbReference>
<feature type="domain" description="F-box" evidence="1">
    <location>
        <begin position="10"/>
        <end position="52"/>
    </location>
</feature>
<dbReference type="EMBL" id="RZGK01000002">
    <property type="protein sequence ID" value="KAF9701490.1"/>
    <property type="molecule type" value="Genomic_DNA"/>
</dbReference>
<dbReference type="InterPro" id="IPR036047">
    <property type="entry name" value="F-box-like_dom_sf"/>
</dbReference>
<evidence type="ECO:0000313" key="2">
    <source>
        <dbReference type="EMBL" id="KAF9701490.1"/>
    </source>
</evidence>
<dbReference type="InterPro" id="IPR001810">
    <property type="entry name" value="F-box_dom"/>
</dbReference>
<dbReference type="Gene3D" id="3.80.10.10">
    <property type="entry name" value="Ribonuclease Inhibitor"/>
    <property type="match status" value="1"/>
</dbReference>
<organism evidence="2 3">
    <name type="scientific">Ascochyta lentis</name>
    <dbReference type="NCBI Taxonomy" id="205686"/>
    <lineage>
        <taxon>Eukaryota</taxon>
        <taxon>Fungi</taxon>
        <taxon>Dikarya</taxon>
        <taxon>Ascomycota</taxon>
        <taxon>Pezizomycotina</taxon>
        <taxon>Dothideomycetes</taxon>
        <taxon>Pleosporomycetidae</taxon>
        <taxon>Pleosporales</taxon>
        <taxon>Pleosporineae</taxon>
        <taxon>Didymellaceae</taxon>
        <taxon>Ascochyta</taxon>
    </lineage>
</organism>
<dbReference type="Proteomes" id="UP000651452">
    <property type="component" value="Unassembled WGS sequence"/>
</dbReference>
<dbReference type="InterPro" id="IPR032675">
    <property type="entry name" value="LRR_dom_sf"/>
</dbReference>
<sequence length="513" mass="57050">MAATRAFTPRLPTEVERMIFSCLPNTDLKNVRLSNKQWSASAAMILWKELTIDLIDSNTRNVVTILDSNSNGILDNLKNLSISTCKGFLSQPLQQQVNISLLVLLGTLKRDCLNAFISSEYALSKYELGILLRNQTQIKKLAVSLTTDKGGPPGENYIKGALLVLEELFIKTSGTEHHAYQGYFHWFAHTPNLRKLCIEGKVRSATACFDAWALPDQTPLLKLHTLELSHVQLYDLPRNIVDCLHVPSLQFLEISECENVSSLLGSFTAAFNKTSDIFLEYLSISSSESAEDLSGSLEGFLEAIAGVSTIRLAFTSGNLPGPRSLIRCGPTLKSLRISHRDPECLYTPQELQQLVESCPNLVWIALDLVNLSDTIDAMPPFAHLHVSTSANSGAILHALATSLETLAGLAKLKMLWLTHRPWMGRVSNAAERRWRHTQIANEIMGILADNDSPVHTLCFCPLYRDRGDIFSVTDEDGNMWPYYTYNRGVVSLFEDDSAKARTVAVPSKDHSWD</sequence>
<keyword evidence="3" id="KW-1185">Reference proteome</keyword>